<comment type="caution">
    <text evidence="1">The sequence shown here is derived from an EMBL/GenBank/DDBJ whole genome shotgun (WGS) entry which is preliminary data.</text>
</comment>
<protein>
    <submittedName>
        <fullName evidence="1">Uncharacterized protein</fullName>
    </submittedName>
</protein>
<dbReference type="Proteomes" id="UP001431783">
    <property type="component" value="Unassembled WGS sequence"/>
</dbReference>
<accession>A0AAW1TWP5</accession>
<sequence>MNQVTCGLYRRDCVGVLELSESKYSNCRARTKRGGAEKRPFVGGGKPASAQLKDALNGGSKTFREGETVCAHIYKQ</sequence>
<name>A0AAW1TWP5_9CUCU</name>
<gene>
    <name evidence="1" type="ORF">WA026_017027</name>
</gene>
<dbReference type="AlphaFoldDB" id="A0AAW1TWP5"/>
<evidence type="ECO:0000313" key="1">
    <source>
        <dbReference type="EMBL" id="KAK9872225.1"/>
    </source>
</evidence>
<proteinExistence type="predicted"/>
<evidence type="ECO:0000313" key="2">
    <source>
        <dbReference type="Proteomes" id="UP001431783"/>
    </source>
</evidence>
<keyword evidence="2" id="KW-1185">Reference proteome</keyword>
<reference evidence="1 2" key="1">
    <citation type="submission" date="2023-03" db="EMBL/GenBank/DDBJ databases">
        <title>Genome insight into feeding habits of ladybird beetles.</title>
        <authorList>
            <person name="Li H.-S."/>
            <person name="Huang Y.-H."/>
            <person name="Pang H."/>
        </authorList>
    </citation>
    <scope>NUCLEOTIDE SEQUENCE [LARGE SCALE GENOMIC DNA]</scope>
    <source>
        <strain evidence="1">SYSU_2023b</strain>
        <tissue evidence="1">Whole body</tissue>
    </source>
</reference>
<dbReference type="EMBL" id="JARQZJ010000010">
    <property type="protein sequence ID" value="KAK9872225.1"/>
    <property type="molecule type" value="Genomic_DNA"/>
</dbReference>
<organism evidence="1 2">
    <name type="scientific">Henosepilachna vigintioctopunctata</name>
    <dbReference type="NCBI Taxonomy" id="420089"/>
    <lineage>
        <taxon>Eukaryota</taxon>
        <taxon>Metazoa</taxon>
        <taxon>Ecdysozoa</taxon>
        <taxon>Arthropoda</taxon>
        <taxon>Hexapoda</taxon>
        <taxon>Insecta</taxon>
        <taxon>Pterygota</taxon>
        <taxon>Neoptera</taxon>
        <taxon>Endopterygota</taxon>
        <taxon>Coleoptera</taxon>
        <taxon>Polyphaga</taxon>
        <taxon>Cucujiformia</taxon>
        <taxon>Coccinelloidea</taxon>
        <taxon>Coccinellidae</taxon>
        <taxon>Epilachninae</taxon>
        <taxon>Epilachnini</taxon>
        <taxon>Henosepilachna</taxon>
    </lineage>
</organism>